<name>A0ABN6R8P2_STRNI</name>
<sequence length="59" mass="6464">MLSQVAPPRRPKYFGFGRAYTLGTGTTNRIPSTEATPPPHALVRLMDAWCSISVTFAAR</sequence>
<dbReference type="Proteomes" id="UP001059597">
    <property type="component" value="Plasmid SNP1"/>
</dbReference>
<reference evidence="1" key="1">
    <citation type="submission" date="2022-06" db="EMBL/GenBank/DDBJ databases">
        <title>Complete genome sequence of Streptomyces nigrescens HEK616.</title>
        <authorList>
            <person name="Asamizu S."/>
            <person name="Onaka H."/>
        </authorList>
    </citation>
    <scope>NUCLEOTIDE SEQUENCE</scope>
    <source>
        <strain evidence="1">HEK616</strain>
        <plasmid evidence="1">SNP1</plasmid>
    </source>
</reference>
<organism evidence="1 2">
    <name type="scientific">Streptomyces nigrescens</name>
    <dbReference type="NCBI Taxonomy" id="1920"/>
    <lineage>
        <taxon>Bacteria</taxon>
        <taxon>Bacillati</taxon>
        <taxon>Actinomycetota</taxon>
        <taxon>Actinomycetes</taxon>
        <taxon>Kitasatosporales</taxon>
        <taxon>Streptomycetaceae</taxon>
        <taxon>Streptomyces</taxon>
    </lineage>
</organism>
<evidence type="ECO:0000313" key="1">
    <source>
        <dbReference type="EMBL" id="BDM74740.1"/>
    </source>
</evidence>
<protein>
    <submittedName>
        <fullName evidence="1">Uncharacterized protein</fullName>
    </submittedName>
</protein>
<keyword evidence="2" id="KW-1185">Reference proteome</keyword>
<accession>A0ABN6R8P2</accession>
<evidence type="ECO:0000313" key="2">
    <source>
        <dbReference type="Proteomes" id="UP001059597"/>
    </source>
</evidence>
<keyword evidence="1" id="KW-0614">Plasmid</keyword>
<gene>
    <name evidence="1" type="ORF">HEK616_82270</name>
</gene>
<dbReference type="EMBL" id="AP026074">
    <property type="protein sequence ID" value="BDM74740.1"/>
    <property type="molecule type" value="Genomic_DNA"/>
</dbReference>
<proteinExistence type="predicted"/>
<geneLocation type="plasmid" evidence="1 2">
    <name>SNP1</name>
</geneLocation>